<evidence type="ECO:0000256" key="7">
    <source>
        <dbReference type="ARBA" id="ARBA00023180"/>
    </source>
</evidence>
<dbReference type="InterPro" id="IPR052192">
    <property type="entry name" value="Insect_Ionotropic_Sensory_Rcpt"/>
</dbReference>
<keyword evidence="6" id="KW-0675">Receptor</keyword>
<keyword evidence="7" id="KW-0325">Glycoprotein</keyword>
<keyword evidence="3 8" id="KW-0812">Transmembrane</keyword>
<keyword evidence="4 8" id="KW-1133">Transmembrane helix</keyword>
<feature type="signal peptide" evidence="9">
    <location>
        <begin position="1"/>
        <end position="19"/>
    </location>
</feature>
<evidence type="ECO:0000256" key="9">
    <source>
        <dbReference type="SAM" id="SignalP"/>
    </source>
</evidence>
<feature type="transmembrane region" description="Helical" evidence="8">
    <location>
        <begin position="748"/>
        <end position="773"/>
    </location>
</feature>
<feature type="transmembrane region" description="Helical" evidence="8">
    <location>
        <begin position="564"/>
        <end position="581"/>
    </location>
</feature>
<evidence type="ECO:0000313" key="10">
    <source>
        <dbReference type="EMBL" id="KAL1399010.1"/>
    </source>
</evidence>
<evidence type="ECO:0000256" key="3">
    <source>
        <dbReference type="ARBA" id="ARBA00022692"/>
    </source>
</evidence>
<evidence type="ECO:0000256" key="4">
    <source>
        <dbReference type="ARBA" id="ARBA00022989"/>
    </source>
</evidence>
<evidence type="ECO:0000256" key="2">
    <source>
        <dbReference type="ARBA" id="ARBA00022475"/>
    </source>
</evidence>
<evidence type="ECO:0000256" key="5">
    <source>
        <dbReference type="ARBA" id="ARBA00023136"/>
    </source>
</evidence>
<keyword evidence="5 8" id="KW-0472">Membrane</keyword>
<dbReference type="EMBL" id="JBEHCU010005683">
    <property type="protein sequence ID" value="KAL1399010.1"/>
    <property type="molecule type" value="Genomic_DNA"/>
</dbReference>
<dbReference type="PANTHER" id="PTHR42643">
    <property type="entry name" value="IONOTROPIC RECEPTOR 20A-RELATED"/>
    <property type="match status" value="1"/>
</dbReference>
<evidence type="ECO:0000313" key="11">
    <source>
        <dbReference type="Proteomes" id="UP001562425"/>
    </source>
</evidence>
<evidence type="ECO:0000256" key="1">
    <source>
        <dbReference type="ARBA" id="ARBA00004651"/>
    </source>
</evidence>
<keyword evidence="2" id="KW-1003">Cell membrane</keyword>
<dbReference type="AlphaFoldDB" id="A0ABD1DH51"/>
<sequence length="780" mass="91139">MKLLGCVLMILCGTSWVVSFTPEALDYVLRTIEYLASVESGVFSCVFYDLSAQYPYDNILGAILKSPRLDHVIKYATGGQYRKAFEDLPRDPSMLLIHPGNDAAYFDPFENKKSIVFFLRLFNPTTKVLVFVNASNELLTQRIQEPISFVGFTHPVFMDPVMTRVTICNAIGNSIETRVPDPMHLFTWGQRMMKGRNITYLEVRKENPFTWNNHWMEATARYLNTEASEYVHSCGDLKGIKLLKCLNERNGNRKPADIVLMSMYLWEDSSAQRQAAEHCRNYVVTFHLAVCGFERHDLHRASRCEKIIFLPLIILMFFMTNAFETKIISLMVERPSIQRINSLEDLWQSDLKFFVNLETKPHYAQHPIVGKLAVHGKYPSYADKIPDACLLWEDHIAEVLQDVTYDYEQRQPFYVALDYNFYDRPELFATSQRDPFLKVFRYVHRILVEAGLISLWKQQWREQLRYDIMGQRSKVDMPDRVNLDFNDMKSAWLVVVPRDRLLNVAELLLMPFRWQVWTLLVIILVMSEMAKHRFPALFRNNPTLLAICGFERYNLHRAGSLEKVLFLSLIVLMFFMSNAFETKIVSLMVRKPSIQRINTLEDLSKSDLKFHFDLDNNPHFANHSVIGTMVAHGSNPLVYDTMPGVAMIWYSDFVELRKELAYDYERMQPFYVLLGYSYLQSIELYWTTFRFIFLKPLQFVHMRLVESGFIDRWKRAWRFRLRTEYIGRRRPRLGIETKMDLTFEDMQLAWISLAAGLAASGVVFVVEVVTGCLKSKCNVE</sequence>
<comment type="caution">
    <text evidence="10">The sequence shown here is derived from an EMBL/GenBank/DDBJ whole genome shotgun (WGS) entry which is preliminary data.</text>
</comment>
<feature type="chain" id="PRO_5044763246" description="Ionotropic receptor" evidence="9">
    <location>
        <begin position="20"/>
        <end position="780"/>
    </location>
</feature>
<protein>
    <recommendedName>
        <fullName evidence="12">Ionotropic receptor</fullName>
    </recommendedName>
</protein>
<evidence type="ECO:0000256" key="8">
    <source>
        <dbReference type="SAM" id="Phobius"/>
    </source>
</evidence>
<keyword evidence="11" id="KW-1185">Reference proteome</keyword>
<feature type="transmembrane region" description="Helical" evidence="8">
    <location>
        <begin position="670"/>
        <end position="693"/>
    </location>
</feature>
<keyword evidence="9" id="KW-0732">Signal</keyword>
<dbReference type="GO" id="GO:0005886">
    <property type="term" value="C:plasma membrane"/>
    <property type="evidence" value="ECO:0007669"/>
    <property type="project" value="UniProtKB-SubCell"/>
</dbReference>
<evidence type="ECO:0008006" key="12">
    <source>
        <dbReference type="Google" id="ProtNLM"/>
    </source>
</evidence>
<dbReference type="PANTHER" id="PTHR42643:SF30">
    <property type="entry name" value="IONOTROPIC RECEPTOR 40A-RELATED"/>
    <property type="match status" value="1"/>
</dbReference>
<evidence type="ECO:0000256" key="6">
    <source>
        <dbReference type="ARBA" id="ARBA00023170"/>
    </source>
</evidence>
<reference evidence="10 11" key="1">
    <citation type="submission" date="2024-05" db="EMBL/GenBank/DDBJ databases">
        <title>Culex pipiens pipiens assembly and annotation.</title>
        <authorList>
            <person name="Alout H."/>
            <person name="Durand T."/>
        </authorList>
    </citation>
    <scope>NUCLEOTIDE SEQUENCE [LARGE SCALE GENOMIC DNA]</scope>
    <source>
        <strain evidence="10">HA-2024</strain>
        <tissue evidence="10">Whole body</tissue>
    </source>
</reference>
<gene>
    <name evidence="10" type="ORF">pipiens_008526</name>
</gene>
<name>A0ABD1DH51_CULPP</name>
<organism evidence="10 11">
    <name type="scientific">Culex pipiens pipiens</name>
    <name type="common">Northern house mosquito</name>
    <dbReference type="NCBI Taxonomy" id="38569"/>
    <lineage>
        <taxon>Eukaryota</taxon>
        <taxon>Metazoa</taxon>
        <taxon>Ecdysozoa</taxon>
        <taxon>Arthropoda</taxon>
        <taxon>Hexapoda</taxon>
        <taxon>Insecta</taxon>
        <taxon>Pterygota</taxon>
        <taxon>Neoptera</taxon>
        <taxon>Endopterygota</taxon>
        <taxon>Diptera</taxon>
        <taxon>Nematocera</taxon>
        <taxon>Culicoidea</taxon>
        <taxon>Culicidae</taxon>
        <taxon>Culicinae</taxon>
        <taxon>Culicini</taxon>
        <taxon>Culex</taxon>
        <taxon>Culex</taxon>
    </lineage>
</organism>
<comment type="subcellular location">
    <subcellularLocation>
        <location evidence="1">Cell membrane</location>
        <topology evidence="1">Multi-pass membrane protein</topology>
    </subcellularLocation>
</comment>
<accession>A0ABD1DH51</accession>
<dbReference type="Proteomes" id="UP001562425">
    <property type="component" value="Unassembled WGS sequence"/>
</dbReference>
<proteinExistence type="predicted"/>